<dbReference type="InterPro" id="IPR044398">
    <property type="entry name" value="Globin-sensor_dom"/>
</dbReference>
<name>A0A2N3KN14_9PROT</name>
<keyword evidence="1 2" id="KW-0807">Transducer</keyword>
<dbReference type="Proteomes" id="UP000233597">
    <property type="component" value="Unassembled WGS sequence"/>
</dbReference>
<dbReference type="PROSITE" id="PS50111">
    <property type="entry name" value="CHEMOTAXIS_TRANSDUC_2"/>
    <property type="match status" value="1"/>
</dbReference>
<dbReference type="PANTHER" id="PTHR32089:SF112">
    <property type="entry name" value="LYSOZYME-LIKE PROTEIN-RELATED"/>
    <property type="match status" value="1"/>
</dbReference>
<accession>A0A2N3KN14</accession>
<dbReference type="InterPro" id="IPR012292">
    <property type="entry name" value="Globin/Proto"/>
</dbReference>
<dbReference type="GO" id="GO:0019825">
    <property type="term" value="F:oxygen binding"/>
    <property type="evidence" value="ECO:0007669"/>
    <property type="project" value="InterPro"/>
</dbReference>
<dbReference type="InterPro" id="IPR009050">
    <property type="entry name" value="Globin-like_sf"/>
</dbReference>
<organism evidence="4 5">
    <name type="scientific">Thalassospira marina</name>
    <dbReference type="NCBI Taxonomy" id="2048283"/>
    <lineage>
        <taxon>Bacteria</taxon>
        <taxon>Pseudomonadati</taxon>
        <taxon>Pseudomonadota</taxon>
        <taxon>Alphaproteobacteria</taxon>
        <taxon>Rhodospirillales</taxon>
        <taxon>Thalassospiraceae</taxon>
        <taxon>Thalassospira</taxon>
    </lineage>
</organism>
<dbReference type="SUPFAM" id="SSF58104">
    <property type="entry name" value="Methyl-accepting chemotaxis protein (MCP) signaling domain"/>
    <property type="match status" value="1"/>
</dbReference>
<evidence type="ECO:0000313" key="4">
    <source>
        <dbReference type="EMBL" id="PKR51935.1"/>
    </source>
</evidence>
<dbReference type="Gene3D" id="1.20.120.30">
    <property type="entry name" value="Aspartate receptor, ligand-binding domain"/>
    <property type="match status" value="1"/>
</dbReference>
<dbReference type="RefSeq" id="WP_101268926.1">
    <property type="nucleotide sequence ID" value="NZ_NWTK01000012.1"/>
</dbReference>
<proteinExistence type="predicted"/>
<dbReference type="GO" id="GO:0020037">
    <property type="term" value="F:heme binding"/>
    <property type="evidence" value="ECO:0007669"/>
    <property type="project" value="InterPro"/>
</dbReference>
<dbReference type="Gene3D" id="1.10.490.10">
    <property type="entry name" value="Globins"/>
    <property type="match status" value="1"/>
</dbReference>
<dbReference type="SUPFAM" id="SSF46458">
    <property type="entry name" value="Globin-like"/>
    <property type="match status" value="1"/>
</dbReference>
<evidence type="ECO:0000256" key="1">
    <source>
        <dbReference type="ARBA" id="ARBA00023224"/>
    </source>
</evidence>
<dbReference type="Pfam" id="PF11563">
    <property type="entry name" value="Protoglobin"/>
    <property type="match status" value="1"/>
</dbReference>
<dbReference type="InterPro" id="IPR025991">
    <property type="entry name" value="Chemoreceptor_zinc-bind_dom"/>
</dbReference>
<dbReference type="EMBL" id="NWTK01000012">
    <property type="protein sequence ID" value="PKR51935.1"/>
    <property type="molecule type" value="Genomic_DNA"/>
</dbReference>
<evidence type="ECO:0000313" key="5">
    <source>
        <dbReference type="Proteomes" id="UP000233597"/>
    </source>
</evidence>
<gene>
    <name evidence="4" type="ORF">COO20_17540</name>
</gene>
<dbReference type="Pfam" id="PF00015">
    <property type="entry name" value="MCPsignal"/>
    <property type="match status" value="1"/>
</dbReference>
<dbReference type="GO" id="GO:0007165">
    <property type="term" value="P:signal transduction"/>
    <property type="evidence" value="ECO:0007669"/>
    <property type="project" value="UniProtKB-KW"/>
</dbReference>
<feature type="domain" description="Methyl-accepting transducer" evidence="3">
    <location>
        <begin position="210"/>
        <end position="415"/>
    </location>
</feature>
<evidence type="ECO:0000259" key="3">
    <source>
        <dbReference type="PROSITE" id="PS50111"/>
    </source>
</evidence>
<comment type="caution">
    <text evidence="4">The sequence shown here is derived from an EMBL/GenBank/DDBJ whole genome shotgun (WGS) entry which is preliminary data.</text>
</comment>
<dbReference type="GO" id="GO:0016020">
    <property type="term" value="C:membrane"/>
    <property type="evidence" value="ECO:0007669"/>
    <property type="project" value="InterPro"/>
</dbReference>
<dbReference type="Pfam" id="PF13682">
    <property type="entry name" value="CZB"/>
    <property type="match status" value="1"/>
</dbReference>
<dbReference type="AlphaFoldDB" id="A0A2N3KN14"/>
<dbReference type="InterPro" id="IPR004089">
    <property type="entry name" value="MCPsignal_dom"/>
</dbReference>
<reference evidence="4 5" key="1">
    <citation type="submission" date="2017-09" db="EMBL/GenBank/DDBJ databases">
        <title>Biodiversity and function of Thalassospira species in the particle-attached aromatic-hydrocarbon-degrading consortia from the surface seawater of the South China Sea.</title>
        <authorList>
            <person name="Dong C."/>
            <person name="Liu R."/>
            <person name="Shao Z."/>
        </authorList>
    </citation>
    <scope>NUCLEOTIDE SEQUENCE [LARGE SCALE GENOMIC DNA]</scope>
    <source>
        <strain evidence="4 5">CSC1P2</strain>
    </source>
</reference>
<dbReference type="PANTHER" id="PTHR32089">
    <property type="entry name" value="METHYL-ACCEPTING CHEMOTAXIS PROTEIN MCPB"/>
    <property type="match status" value="1"/>
</dbReference>
<dbReference type="OrthoDB" id="266313at2"/>
<protein>
    <recommendedName>
        <fullName evidence="3">Methyl-accepting transducer domain-containing protein</fullName>
    </recommendedName>
</protein>
<dbReference type="Gene3D" id="1.10.287.950">
    <property type="entry name" value="Methyl-accepting chemotaxis protein"/>
    <property type="match status" value="1"/>
</dbReference>
<sequence>MTLSVVENRLSQFQIETEDFVKFQRVSDVVFAPMGQRAKQFYQIIENLPGTKAGSDEIAKLVPLLEAHWTRLFNGKADRKLSDQAAELAALHARAQIAPASIITALAGVQQSLTTAIFGRFRWNVGQAGELVALANSALMFDLNLLLERPGSQPQSNAQSTDGSNAMSETEFADRLMDRTMDMSVAINAGVISNAKMMRGLQQVDDRARSISSAVDEMVAGINSINENSTVAAANAAEAIEATRNGQQTVSNAVAGMNDIADAVSDASNRVGILAEASERIGEIVQSIEDIASQTNLLALNATIEAARAGEAGKGFAVVAGEVKSLSQQTARATEEIRQRIGNLQEEMRNIVDAMARGTDAVTNGQQVIGEVSTRIEDIGFKMADSTRRIEDISHILAEQTRAADAVQTGISDIADQTGEQVGAIRDIIDVIGDVEKLIDVQISELVQYEIPNRTIRSAKADHSVYCKQIAEILAGLASEHDESMGKSTTCRFGKWYDSPASEPFRHLPAFKAILAPHRTQHEEGAAALAAYRKKDMAGAQAHFARMEKATRETLDTLGALATEARSITQQ</sequence>
<evidence type="ECO:0000256" key="2">
    <source>
        <dbReference type="PROSITE-ProRule" id="PRU00284"/>
    </source>
</evidence>
<dbReference type="SMART" id="SM00283">
    <property type="entry name" value="MA"/>
    <property type="match status" value="1"/>
</dbReference>